<reference evidence="2 3" key="1">
    <citation type="submission" date="2024-06" db="EMBL/GenBank/DDBJ databases">
        <authorList>
            <person name="Kraege A."/>
            <person name="Thomma B."/>
        </authorList>
    </citation>
    <scope>NUCLEOTIDE SEQUENCE [LARGE SCALE GENOMIC DNA]</scope>
</reference>
<gene>
    <name evidence="2" type="primary">g6738</name>
    <name evidence="2" type="ORF">VP750_LOCUS5766</name>
</gene>
<protein>
    <submittedName>
        <fullName evidence="2">G6738 protein</fullName>
    </submittedName>
</protein>
<comment type="caution">
    <text evidence="2">The sequence shown here is derived from an EMBL/GenBank/DDBJ whole genome shotgun (WGS) entry which is preliminary data.</text>
</comment>
<keyword evidence="3" id="KW-1185">Reference proteome</keyword>
<feature type="compositionally biased region" description="Basic and acidic residues" evidence="1">
    <location>
        <begin position="480"/>
        <end position="498"/>
    </location>
</feature>
<feature type="region of interest" description="Disordered" evidence="1">
    <location>
        <begin position="658"/>
        <end position="708"/>
    </location>
</feature>
<feature type="compositionally biased region" description="Basic and acidic residues" evidence="1">
    <location>
        <begin position="682"/>
        <end position="708"/>
    </location>
</feature>
<dbReference type="InterPro" id="IPR012416">
    <property type="entry name" value="CBP60"/>
</dbReference>
<name>A0ABP1G117_9CHLO</name>
<evidence type="ECO:0000313" key="2">
    <source>
        <dbReference type="EMBL" id="CAL5224107.1"/>
    </source>
</evidence>
<dbReference type="Proteomes" id="UP001497392">
    <property type="component" value="Unassembled WGS sequence"/>
</dbReference>
<accession>A0ABP1G117</accession>
<feature type="region of interest" description="Disordered" evidence="1">
    <location>
        <begin position="472"/>
        <end position="528"/>
    </location>
</feature>
<feature type="compositionally biased region" description="Basic and acidic residues" evidence="1">
    <location>
        <begin position="506"/>
        <end position="516"/>
    </location>
</feature>
<evidence type="ECO:0000313" key="3">
    <source>
        <dbReference type="Proteomes" id="UP001497392"/>
    </source>
</evidence>
<sequence>MIREDEIERVCTRVADILAPNTALPGPIIQAAVRRALEEIVLKKRPPVVPKVPPKPRQIQAPQPSKPGQRQLELVYVHECRYHGCNSAACVLCKHNPAKRCTGNLAHKYWVGDKLLAKCEGNIMVELIDADTGARMTDEVQGMKIEVSVLDGNKYTTMCREAGEQCLEILEECRVLKNQRNDPLLVATNASNTPDNPTLVLRFPPGIPSVSLRDTKVTESSESVLAGTKRPPFRLYCNAVVPPGANIHVRPAVSEEFVVVTKRTKNLKKQEIPSLDDPISKLNHIGKETVKKLNELAASAAEASLHLPVPPDLHRITKVRQFQQLARMAEADGHLQQRIKQLLKLSKEKWDAACEHAKTAVQVDNRMRAWYQKDMSTGLLYICSLGEVRPDCPVALIENKSDGETDTMKVIPCEHQLPQQREQVAEIAEAAFECWWQEQHPGWMIFTLGNNHFESLDQIIKYSHGEGANIEGAIPIPKDNSAERTMSDDHQLGAREPEESPSSAQREAKLGSRDGLMRPPSGSMMPELAHSAGLSDQERMANLIRQCMAPLPTNGVSGLRDDARNGAAMLDPSDQLQFMAHRPYTGQTTAGLLHRPTPTTDPLGIVAALNWQMSQGGGSEGNGFPGQLGMLSGGLPLASLGSFGKLSGLPSLGTLGSLGRSSGTEAPRFGAPRMPEGAAFRDALHSKRQRVEANGSEGREQRDLDNVQ</sequence>
<dbReference type="EMBL" id="CAXHTA020000010">
    <property type="protein sequence ID" value="CAL5224107.1"/>
    <property type="molecule type" value="Genomic_DNA"/>
</dbReference>
<dbReference type="PANTHER" id="PTHR31713">
    <property type="entry name" value="OS02G0177800 PROTEIN"/>
    <property type="match status" value="1"/>
</dbReference>
<proteinExistence type="predicted"/>
<evidence type="ECO:0000256" key="1">
    <source>
        <dbReference type="SAM" id="MobiDB-lite"/>
    </source>
</evidence>
<organism evidence="2 3">
    <name type="scientific">Coccomyxa viridis</name>
    <dbReference type="NCBI Taxonomy" id="1274662"/>
    <lineage>
        <taxon>Eukaryota</taxon>
        <taxon>Viridiplantae</taxon>
        <taxon>Chlorophyta</taxon>
        <taxon>core chlorophytes</taxon>
        <taxon>Trebouxiophyceae</taxon>
        <taxon>Trebouxiophyceae incertae sedis</taxon>
        <taxon>Coccomyxaceae</taxon>
        <taxon>Coccomyxa</taxon>
    </lineage>
</organism>
<dbReference type="PANTHER" id="PTHR31713:SF96">
    <property type="entry name" value="OS02G0562300 PROTEIN"/>
    <property type="match status" value="1"/>
</dbReference>